<reference evidence="3" key="1">
    <citation type="submission" date="2012-12" db="EMBL/GenBank/DDBJ databases">
        <authorList>
            <person name="Hellsten U."/>
            <person name="Grimwood J."/>
            <person name="Chapman J.A."/>
            <person name="Shapiro H."/>
            <person name="Aerts A."/>
            <person name="Otillar R.P."/>
            <person name="Terry A.Y."/>
            <person name="Boore J.L."/>
            <person name="Simakov O."/>
            <person name="Marletaz F."/>
            <person name="Cho S.-J."/>
            <person name="Edsinger-Gonzales E."/>
            <person name="Havlak P."/>
            <person name="Kuo D.-H."/>
            <person name="Larsson T."/>
            <person name="Lv J."/>
            <person name="Arendt D."/>
            <person name="Savage R."/>
            <person name="Osoegawa K."/>
            <person name="de Jong P."/>
            <person name="Lindberg D.R."/>
            <person name="Seaver E.C."/>
            <person name="Weisblat D.A."/>
            <person name="Putnam N.H."/>
            <person name="Grigoriev I.V."/>
            <person name="Rokhsar D.S."/>
        </authorList>
    </citation>
    <scope>NUCLEOTIDE SEQUENCE</scope>
</reference>
<name>T1EYC5_HELRO</name>
<dbReference type="AlphaFoldDB" id="T1EYC5"/>
<sequence>MSLDIICLFKEVLEKELTKKPELMVLPEKSLHELLAPSRQSGENEDVSRKGIFGYPSRPLYKDLGEKFKIWMETGKCPIEELPNFELLDEKDYVNERLEKMCQITPILEKLKSLHDLLSRDEISFYMREIIKVLVQLILHFISKIFKVLSN</sequence>
<dbReference type="EMBL" id="KB095812">
    <property type="protein sequence ID" value="ESO11663.1"/>
    <property type="molecule type" value="Genomic_DNA"/>
</dbReference>
<dbReference type="RefSeq" id="XP_009010151.1">
    <property type="nucleotide sequence ID" value="XM_009011903.1"/>
</dbReference>
<dbReference type="OrthoDB" id="112749at2759"/>
<evidence type="ECO:0000313" key="3">
    <source>
        <dbReference type="Proteomes" id="UP000015101"/>
    </source>
</evidence>
<accession>T1EYC5</accession>
<dbReference type="KEGG" id="hro:HELRODRAFT_166677"/>
<protein>
    <submittedName>
        <fullName evidence="1 2">Uncharacterized protein</fullName>
    </submittedName>
</protein>
<reference evidence="2" key="3">
    <citation type="submission" date="2015-06" db="UniProtKB">
        <authorList>
            <consortium name="EnsemblMetazoa"/>
        </authorList>
    </citation>
    <scope>IDENTIFICATION</scope>
</reference>
<dbReference type="CTD" id="20201575"/>
<organism evidence="2 3">
    <name type="scientific">Helobdella robusta</name>
    <name type="common">Californian leech</name>
    <dbReference type="NCBI Taxonomy" id="6412"/>
    <lineage>
        <taxon>Eukaryota</taxon>
        <taxon>Metazoa</taxon>
        <taxon>Spiralia</taxon>
        <taxon>Lophotrochozoa</taxon>
        <taxon>Annelida</taxon>
        <taxon>Clitellata</taxon>
        <taxon>Hirudinea</taxon>
        <taxon>Rhynchobdellida</taxon>
        <taxon>Glossiphoniidae</taxon>
        <taxon>Helobdella</taxon>
    </lineage>
</organism>
<proteinExistence type="predicted"/>
<dbReference type="EMBL" id="AMQM01002511">
    <property type="status" value="NOT_ANNOTATED_CDS"/>
    <property type="molecule type" value="Genomic_DNA"/>
</dbReference>
<dbReference type="Proteomes" id="UP000015101">
    <property type="component" value="Unassembled WGS sequence"/>
</dbReference>
<gene>
    <name evidence="2" type="primary">20201575</name>
    <name evidence="1" type="ORF">HELRODRAFT_166677</name>
</gene>
<reference evidence="1 3" key="2">
    <citation type="journal article" date="2013" name="Nature">
        <title>Insights into bilaterian evolution from three spiralian genomes.</title>
        <authorList>
            <person name="Simakov O."/>
            <person name="Marletaz F."/>
            <person name="Cho S.J."/>
            <person name="Edsinger-Gonzales E."/>
            <person name="Havlak P."/>
            <person name="Hellsten U."/>
            <person name="Kuo D.H."/>
            <person name="Larsson T."/>
            <person name="Lv J."/>
            <person name="Arendt D."/>
            <person name="Savage R."/>
            <person name="Osoegawa K."/>
            <person name="de Jong P."/>
            <person name="Grimwood J."/>
            <person name="Chapman J.A."/>
            <person name="Shapiro H."/>
            <person name="Aerts A."/>
            <person name="Otillar R.P."/>
            <person name="Terry A.Y."/>
            <person name="Boore J.L."/>
            <person name="Grigoriev I.V."/>
            <person name="Lindberg D.R."/>
            <person name="Seaver E.C."/>
            <person name="Weisblat D.A."/>
            <person name="Putnam N.H."/>
            <person name="Rokhsar D.S."/>
        </authorList>
    </citation>
    <scope>NUCLEOTIDE SEQUENCE</scope>
</reference>
<keyword evidence="3" id="KW-1185">Reference proteome</keyword>
<dbReference type="GeneID" id="20201575"/>
<dbReference type="InParanoid" id="T1EYC5"/>
<dbReference type="EnsemblMetazoa" id="HelroT166677">
    <property type="protein sequence ID" value="HelroP166677"/>
    <property type="gene ID" value="HelroG166677"/>
</dbReference>
<dbReference type="HOGENOM" id="CLU_1733459_0_0_1"/>
<evidence type="ECO:0000313" key="1">
    <source>
        <dbReference type="EMBL" id="ESO11663.1"/>
    </source>
</evidence>
<evidence type="ECO:0000313" key="2">
    <source>
        <dbReference type="EnsemblMetazoa" id="HelroP166677"/>
    </source>
</evidence>